<dbReference type="Pfam" id="PF12698">
    <property type="entry name" value="ABC2_membrane_3"/>
    <property type="match status" value="2"/>
</dbReference>
<proteinExistence type="inferred from homology"/>
<keyword evidence="12" id="KW-1185">Reference proteome</keyword>
<dbReference type="InterPro" id="IPR003593">
    <property type="entry name" value="AAA+_ATPase"/>
</dbReference>
<feature type="transmembrane region" description="Helical" evidence="9">
    <location>
        <begin position="296"/>
        <end position="319"/>
    </location>
</feature>
<feature type="transmembrane region" description="Helical" evidence="9">
    <location>
        <begin position="1342"/>
        <end position="1362"/>
    </location>
</feature>
<feature type="transmembrane region" description="Helical" evidence="9">
    <location>
        <begin position="1149"/>
        <end position="1174"/>
    </location>
</feature>
<dbReference type="InterPro" id="IPR013525">
    <property type="entry name" value="ABC2_TM"/>
</dbReference>
<keyword evidence="5" id="KW-0067">ATP-binding</keyword>
<dbReference type="SMART" id="SM00382">
    <property type="entry name" value="AAA"/>
    <property type="match status" value="2"/>
</dbReference>
<organism evidence="11 12">
    <name type="scientific">Ceratodon purpureus</name>
    <name type="common">Fire moss</name>
    <name type="synonym">Dicranum purpureum</name>
    <dbReference type="NCBI Taxonomy" id="3225"/>
    <lineage>
        <taxon>Eukaryota</taxon>
        <taxon>Viridiplantae</taxon>
        <taxon>Streptophyta</taxon>
        <taxon>Embryophyta</taxon>
        <taxon>Bryophyta</taxon>
        <taxon>Bryophytina</taxon>
        <taxon>Bryopsida</taxon>
        <taxon>Dicranidae</taxon>
        <taxon>Pseudoditrichales</taxon>
        <taxon>Ditrichaceae</taxon>
        <taxon>Ceratodon</taxon>
    </lineage>
</organism>
<gene>
    <name evidence="11" type="ORF">KC19_4G270200</name>
</gene>
<sequence length="1760" mass="194409">MGSPSHVQLLATVRRNLLIKRRDAAHTIQQLLLPVYIIFLLVVVKLGTPTIYLPGTNWMNKVDGMCQPVEQPLDNVCRETDLRPSHETLLAFVPQSNKGVRTLMHQVLKEFGDWYSPSVQQLSLRGFDTEEGLISFYNTHPETVYAGVIFDGADGVEDLPSDLNFRIRMNGSYVPSTSKFQGEKNSCHDYTRSCLSDKYLTSGFLALQTTISQVTRSLALPTQCGPSKQMKSFFVQKQPLNEFSQSFADTLFQLFTAMYLVWAFAPQLQTTLSHIVEEKETLIKDYMLLMGLRESIYWLSWLIAYALMSAITVCVLVWTAKVSTLFEFSSVGALFFLIYTYSLSLTTMAFALSTVFSKAQTAGALSGLLMLFSSLAVIPIELLHLPAPVCAFLALFSPAGFAMAINVVVRAEGRGRGVHMLGRRNFWSRAAGLDFSDHNNPLSPGELVVIFLFDAVLYAIAAWYLDNTWPHPERGAKRPWGFCFSSKYWFPSTATSGYTLAQDRKVKHHVSQQDLDDASLEMSSVPDTALEVDIPETSEESNPDIESVSFDLQSRAGIVIKELRQVSRRRKGWWQWLAGLGCRFRRDQNPVTKYEVVKGLNITLYEGQCFAIVGHSGSGKSAVVNMLSGLSRATSGEAYIYGLPVTDAGEELHSLIGVCPQQNVAVSSLTIREQLSYFATIKGQCVHFGRDGLEERQHSKETVEQMVENLVADLGLLSDADKEAKTLSKPASRKLSLAIALIGDPQVVIMDQPTRSLDLVSRKQFWDMMHKRQKGRVILFTTDSMEEADVVADRKAVLSHGVLKCCGSSFFLRNRFGLSYLLHVTKGERFNSLAVWDLIIKHVPTAVLLPAPRGQAHATYKLPLGIPARTSALLVELTERAVELGLDEGALEATTLEEIFMQFQDEDEDAAGVVAVRDTQEWNNFPGLMDEADDEALLIGGERSADVDSLKRRHTSLFPQISAILRARLTFPRRNWQLYCTMFLVPLVLILASLIAQVFISSNPSPQPLLLQDLRLAKTLPIFYSVSNLSAGPQALSMLDSFGPDHIRLYPRDPDPWNTADLTDMPNNDETHIVGISFDKLDFENCTLQYTIACHPLQIHEVPTLASMMENLFLQILRNNYSGNNTLYAPSSLHANSHPLPFEVNSNSFAYVVVLMTAMGLMFIPSIFCAQVVIEKENGILSLLRVSGMQSAAYWLATLLSDLMLFFGVVSLVLGMGLSFGQPPFIKEAAPAAFFLFLVTIPATVVQGYSLSFCFKSAVAAAPFLALFFLLGAVLPYFMIFDAAGDLKYPSWHILLTVIDPPYALTSGLHFIVRTIDNVMSSNGAAPSEMPSPTYFFEWKNYVVLSILGSVAGMIIHVIFLWRLETHSLDPATRTGADGAGNQVIPREGSSNNSDIDQEKERVQSSASRWEGMRIVDGPDEPEVDSILCYNLGKSYGSSEGICGVGAARGTCVLRDLWLAVGSGEIVVLVGGHKAGKSTLLHCLAGIEPVSVGDAIVLGTSVRYGYLHKLSRIGFCPQYEAMYMSMTVREHLQLHAALKGVAQPQSLAVETALQAMQLSDVADTRIENCKAGTKRMLSLAVALLGSPPVLMLDEPSSGMDFARRTRAWKRISAQSTHCATLICTQSFEEASVLGTRVGIIVEGQLKCLAPPLELKRRHGSDYTLLVLADSDKMPEICKFINTLFSGDTSEGVGIVAEAVEDGVGLDRQKQFQVPVRSLSQLARLLQELEAKREALKIKDYVVSQPTLQQVFYRLTQSPTS</sequence>
<name>A0A8T0IFK5_CERPU</name>
<dbReference type="GO" id="GO:0140359">
    <property type="term" value="F:ABC-type transporter activity"/>
    <property type="evidence" value="ECO:0007669"/>
    <property type="project" value="InterPro"/>
</dbReference>
<evidence type="ECO:0000256" key="5">
    <source>
        <dbReference type="ARBA" id="ARBA00022840"/>
    </source>
</evidence>
<evidence type="ECO:0000256" key="7">
    <source>
        <dbReference type="ARBA" id="ARBA00023136"/>
    </source>
</evidence>
<feature type="region of interest" description="Disordered" evidence="8">
    <location>
        <begin position="1373"/>
        <end position="1405"/>
    </location>
</feature>
<protein>
    <recommendedName>
        <fullName evidence="10">ABC transporter domain-containing protein</fullName>
    </recommendedName>
</protein>
<feature type="transmembrane region" description="Helical" evidence="9">
    <location>
        <begin position="1292"/>
        <end position="1313"/>
    </location>
</feature>
<comment type="similarity">
    <text evidence="2">Belongs to the ABC transporter superfamily. ABCA family. CPR flippase (TC 3.A.1.211) subfamily.</text>
</comment>
<evidence type="ECO:0000256" key="1">
    <source>
        <dbReference type="ARBA" id="ARBA00004141"/>
    </source>
</evidence>
<dbReference type="EMBL" id="CM026424">
    <property type="protein sequence ID" value="KAG0581666.1"/>
    <property type="molecule type" value="Genomic_DNA"/>
</dbReference>
<evidence type="ECO:0000256" key="3">
    <source>
        <dbReference type="ARBA" id="ARBA00022692"/>
    </source>
</evidence>
<dbReference type="PROSITE" id="PS50893">
    <property type="entry name" value="ABC_TRANSPORTER_2"/>
    <property type="match status" value="2"/>
</dbReference>
<evidence type="ECO:0000256" key="8">
    <source>
        <dbReference type="SAM" id="MobiDB-lite"/>
    </source>
</evidence>
<keyword evidence="4" id="KW-0547">Nucleotide-binding</keyword>
<feature type="transmembrane region" description="Helical" evidence="9">
    <location>
        <begin position="389"/>
        <end position="409"/>
    </location>
</feature>
<accession>A0A8T0IFK5</accession>
<dbReference type="InterPro" id="IPR003439">
    <property type="entry name" value="ABC_transporter-like_ATP-bd"/>
</dbReference>
<keyword evidence="6 9" id="KW-1133">Transmembrane helix</keyword>
<feature type="domain" description="ABC transporter" evidence="10">
    <location>
        <begin position="1427"/>
        <end position="1667"/>
    </location>
</feature>
<evidence type="ECO:0000259" key="10">
    <source>
        <dbReference type="PROSITE" id="PS50893"/>
    </source>
</evidence>
<dbReference type="PANTHER" id="PTHR19229:SF251">
    <property type="entry name" value="ABC TRANSPORTER A FAMILY"/>
    <property type="match status" value="1"/>
</dbReference>
<evidence type="ECO:0000256" key="6">
    <source>
        <dbReference type="ARBA" id="ARBA00022989"/>
    </source>
</evidence>
<reference evidence="11" key="1">
    <citation type="submission" date="2020-06" db="EMBL/GenBank/DDBJ databases">
        <title>WGS assembly of Ceratodon purpureus strain R40.</title>
        <authorList>
            <person name="Carey S.B."/>
            <person name="Jenkins J."/>
            <person name="Shu S."/>
            <person name="Lovell J.T."/>
            <person name="Sreedasyam A."/>
            <person name="Maumus F."/>
            <person name="Tiley G.P."/>
            <person name="Fernandez-Pozo N."/>
            <person name="Barry K."/>
            <person name="Chen C."/>
            <person name="Wang M."/>
            <person name="Lipzen A."/>
            <person name="Daum C."/>
            <person name="Saski C.A."/>
            <person name="Payton A.C."/>
            <person name="Mcbreen J.C."/>
            <person name="Conrad R.E."/>
            <person name="Kollar L.M."/>
            <person name="Olsson S."/>
            <person name="Huttunen S."/>
            <person name="Landis J.B."/>
            <person name="Wickett N.J."/>
            <person name="Johnson M.G."/>
            <person name="Rensing S.A."/>
            <person name="Grimwood J."/>
            <person name="Schmutz J."/>
            <person name="Mcdaniel S.F."/>
        </authorList>
    </citation>
    <scope>NUCLEOTIDE SEQUENCE</scope>
    <source>
        <strain evidence="11">R40</strain>
    </source>
</reference>
<keyword evidence="3 9" id="KW-0812">Transmembrane</keyword>
<dbReference type="GO" id="GO:0005524">
    <property type="term" value="F:ATP binding"/>
    <property type="evidence" value="ECO:0007669"/>
    <property type="project" value="UniProtKB-KW"/>
</dbReference>
<keyword evidence="7 9" id="KW-0472">Membrane</keyword>
<dbReference type="Proteomes" id="UP000822688">
    <property type="component" value="Chromosome 4"/>
</dbReference>
<feature type="transmembrane region" description="Helical" evidence="9">
    <location>
        <begin position="1232"/>
        <end position="1251"/>
    </location>
</feature>
<feature type="transmembrane region" description="Helical" evidence="9">
    <location>
        <begin position="1258"/>
        <end position="1280"/>
    </location>
</feature>
<dbReference type="InterPro" id="IPR027417">
    <property type="entry name" value="P-loop_NTPase"/>
</dbReference>
<dbReference type="SUPFAM" id="SSF52540">
    <property type="entry name" value="P-loop containing nucleoside triphosphate hydrolases"/>
    <property type="match status" value="2"/>
</dbReference>
<evidence type="ECO:0000256" key="9">
    <source>
        <dbReference type="SAM" id="Phobius"/>
    </source>
</evidence>
<dbReference type="Gene3D" id="3.40.50.300">
    <property type="entry name" value="P-loop containing nucleotide triphosphate hydrolases"/>
    <property type="match status" value="2"/>
</dbReference>
<feature type="transmembrane region" description="Helical" evidence="9">
    <location>
        <begin position="331"/>
        <end position="356"/>
    </location>
</feature>
<dbReference type="InterPro" id="IPR026082">
    <property type="entry name" value="ABCA"/>
</dbReference>
<feature type="transmembrane region" description="Helical" evidence="9">
    <location>
        <begin position="362"/>
        <end position="382"/>
    </location>
</feature>
<evidence type="ECO:0000313" key="11">
    <source>
        <dbReference type="EMBL" id="KAG0581666.1"/>
    </source>
</evidence>
<dbReference type="Pfam" id="PF00005">
    <property type="entry name" value="ABC_tran"/>
    <property type="match status" value="2"/>
</dbReference>
<dbReference type="GO" id="GO:0016887">
    <property type="term" value="F:ATP hydrolysis activity"/>
    <property type="evidence" value="ECO:0007669"/>
    <property type="project" value="InterPro"/>
</dbReference>
<comment type="caution">
    <text evidence="11">The sequence shown here is derived from an EMBL/GenBank/DDBJ whole genome shotgun (WGS) entry which is preliminary data.</text>
</comment>
<evidence type="ECO:0000256" key="4">
    <source>
        <dbReference type="ARBA" id="ARBA00022741"/>
    </source>
</evidence>
<feature type="transmembrane region" description="Helical" evidence="9">
    <location>
        <begin position="31"/>
        <end position="53"/>
    </location>
</feature>
<comment type="subcellular location">
    <subcellularLocation>
        <location evidence="1">Membrane</location>
        <topology evidence="1">Multi-pass membrane protein</topology>
    </subcellularLocation>
</comment>
<dbReference type="GO" id="GO:0016020">
    <property type="term" value="C:membrane"/>
    <property type="evidence" value="ECO:0007669"/>
    <property type="project" value="UniProtKB-SubCell"/>
</dbReference>
<dbReference type="PANTHER" id="PTHR19229">
    <property type="entry name" value="ATP-BINDING CASSETTE TRANSPORTER SUBFAMILY A ABCA"/>
    <property type="match status" value="1"/>
</dbReference>
<evidence type="ECO:0000313" key="12">
    <source>
        <dbReference type="Proteomes" id="UP000822688"/>
    </source>
</evidence>
<feature type="transmembrane region" description="Helical" evidence="9">
    <location>
        <begin position="1194"/>
        <end position="1220"/>
    </location>
</feature>
<evidence type="ECO:0000256" key="2">
    <source>
        <dbReference type="ARBA" id="ARBA00008526"/>
    </source>
</evidence>
<dbReference type="CDD" id="cd03263">
    <property type="entry name" value="ABC_subfamily_A"/>
    <property type="match status" value="1"/>
</dbReference>
<dbReference type="GO" id="GO:0005319">
    <property type="term" value="F:lipid transporter activity"/>
    <property type="evidence" value="ECO:0007669"/>
    <property type="project" value="TreeGrafter"/>
</dbReference>
<feature type="transmembrane region" description="Helical" evidence="9">
    <location>
        <begin position="976"/>
        <end position="1000"/>
    </location>
</feature>
<feature type="domain" description="ABC transporter" evidence="10">
    <location>
        <begin position="582"/>
        <end position="825"/>
    </location>
</feature>